<keyword evidence="2" id="KW-1185">Reference proteome</keyword>
<evidence type="ECO:0000313" key="2">
    <source>
        <dbReference type="Proteomes" id="UP001201449"/>
    </source>
</evidence>
<dbReference type="RefSeq" id="WP_234862973.1">
    <property type="nucleotide sequence ID" value="NZ_JAKEVZ010000022.1"/>
</dbReference>
<proteinExistence type="predicted"/>
<reference evidence="1 2" key="1">
    <citation type="submission" date="2022-01" db="EMBL/GenBank/DDBJ databases">
        <title>Mariniradius saccharolyticus sp. nov., isolated from sediment of a river.</title>
        <authorList>
            <person name="Liu H."/>
        </authorList>
    </citation>
    <scope>NUCLEOTIDE SEQUENCE [LARGE SCALE GENOMIC DNA]</scope>
    <source>
        <strain evidence="1 2">RY-2</strain>
    </source>
</reference>
<evidence type="ECO:0000313" key="1">
    <source>
        <dbReference type="EMBL" id="MCF1753160.1"/>
    </source>
</evidence>
<gene>
    <name evidence="1" type="ORF">L0U89_19020</name>
</gene>
<comment type="caution">
    <text evidence="1">The sequence shown here is derived from an EMBL/GenBank/DDBJ whole genome shotgun (WGS) entry which is preliminary data.</text>
</comment>
<dbReference type="Proteomes" id="UP001201449">
    <property type="component" value="Unassembled WGS sequence"/>
</dbReference>
<feature type="non-terminal residue" evidence="1">
    <location>
        <position position="1"/>
    </location>
</feature>
<sequence>FFDFKINLSTVFNKLSVSPRTPLIVDNYTAILRILTFHKSKGRQTGFIKKKVTRECVNGNPFHTGDDYSTTYPT</sequence>
<accession>A0ABS9BYP1</accession>
<protein>
    <submittedName>
        <fullName evidence="1">Uncharacterized protein</fullName>
    </submittedName>
</protein>
<dbReference type="EMBL" id="JAKEVZ010000022">
    <property type="protein sequence ID" value="MCF1753160.1"/>
    <property type="molecule type" value="Genomic_DNA"/>
</dbReference>
<name>A0ABS9BYP1_9BACT</name>
<organism evidence="1 2">
    <name type="scientific">Mariniradius sediminis</name>
    <dbReference type="NCBI Taxonomy" id="2909237"/>
    <lineage>
        <taxon>Bacteria</taxon>
        <taxon>Pseudomonadati</taxon>
        <taxon>Bacteroidota</taxon>
        <taxon>Cytophagia</taxon>
        <taxon>Cytophagales</taxon>
        <taxon>Cyclobacteriaceae</taxon>
        <taxon>Mariniradius</taxon>
    </lineage>
</organism>